<protein>
    <submittedName>
        <fullName evidence="1">Uncharacterized protein</fullName>
    </submittedName>
</protein>
<evidence type="ECO:0000313" key="1">
    <source>
        <dbReference type="EMBL" id="MBE1504519.1"/>
    </source>
</evidence>
<proteinExistence type="predicted"/>
<sequence>MANFKAEDEAIGTIILVEELFQSLVKSGIVPAAVMADVVRGAVARLDTTDHFGAGAAVRHYFESWLSK</sequence>
<keyword evidence="2" id="KW-1185">Reference proteome</keyword>
<gene>
    <name evidence="1" type="ORF">H4W29_001700</name>
</gene>
<dbReference type="RefSeq" id="WP_113320548.1">
    <property type="nucleotide sequence ID" value="NZ_BAAAVL010000001.1"/>
</dbReference>
<evidence type="ECO:0000313" key="2">
    <source>
        <dbReference type="Proteomes" id="UP000620262"/>
    </source>
</evidence>
<name>A0ABR9IMW0_RHIVS</name>
<accession>A0ABR9IMW0</accession>
<reference evidence="1 2" key="1">
    <citation type="submission" date="2020-10" db="EMBL/GenBank/DDBJ databases">
        <title>Sequencing the genomes of 1000 actinobacteria strains.</title>
        <authorList>
            <person name="Klenk H.-P."/>
        </authorList>
    </citation>
    <scope>NUCLEOTIDE SEQUENCE [LARGE SCALE GENOMIC DNA]</scope>
    <source>
        <strain evidence="1 2">DSM 7307</strain>
    </source>
</reference>
<organism evidence="1 2">
    <name type="scientific">Rhizobium viscosum</name>
    <name type="common">Arthrobacter viscosus</name>
    <dbReference type="NCBI Taxonomy" id="1673"/>
    <lineage>
        <taxon>Bacteria</taxon>
        <taxon>Pseudomonadati</taxon>
        <taxon>Pseudomonadota</taxon>
        <taxon>Alphaproteobacteria</taxon>
        <taxon>Hyphomicrobiales</taxon>
        <taxon>Rhizobiaceae</taxon>
        <taxon>Rhizobium/Agrobacterium group</taxon>
        <taxon>Rhizobium</taxon>
    </lineage>
</organism>
<comment type="caution">
    <text evidence="1">The sequence shown here is derived from an EMBL/GenBank/DDBJ whole genome shotgun (WGS) entry which is preliminary data.</text>
</comment>
<dbReference type="Proteomes" id="UP000620262">
    <property type="component" value="Unassembled WGS sequence"/>
</dbReference>
<dbReference type="EMBL" id="JADBEC010000001">
    <property type="protein sequence ID" value="MBE1504519.1"/>
    <property type="molecule type" value="Genomic_DNA"/>
</dbReference>